<dbReference type="Proteomes" id="UP001213907">
    <property type="component" value="Chromosome"/>
</dbReference>
<protein>
    <recommendedName>
        <fullName evidence="3">C2H2-type domain-containing protein</fullName>
    </recommendedName>
</protein>
<keyword evidence="2" id="KW-1185">Reference proteome</keyword>
<accession>A0ABY8BRB0</accession>
<evidence type="ECO:0000313" key="2">
    <source>
        <dbReference type="Proteomes" id="UP001213907"/>
    </source>
</evidence>
<organism evidence="1 2">
    <name type="scientific">Afipia carboxydohydrogena</name>
    <name type="common">Pseudomonas carboxydohydrogena</name>
    <dbReference type="NCBI Taxonomy" id="290"/>
    <lineage>
        <taxon>Bacteria</taxon>
        <taxon>Pseudomonadati</taxon>
        <taxon>Pseudomonadota</taxon>
        <taxon>Alphaproteobacteria</taxon>
        <taxon>Hyphomicrobiales</taxon>
        <taxon>Nitrobacteraceae</taxon>
        <taxon>Afipia</taxon>
    </lineage>
</organism>
<evidence type="ECO:0008006" key="3">
    <source>
        <dbReference type="Google" id="ProtNLM"/>
    </source>
</evidence>
<dbReference type="EMBL" id="CP113162">
    <property type="protein sequence ID" value="WEF52537.1"/>
    <property type="molecule type" value="Genomic_DNA"/>
</dbReference>
<proteinExistence type="predicted"/>
<reference evidence="1 2" key="1">
    <citation type="submission" date="2022-11" db="EMBL/GenBank/DDBJ databases">
        <authorList>
            <person name="Siebert D."/>
            <person name="Busche T."/>
            <person name="Saydam E."/>
            <person name="Kalinowski J."/>
            <person name="Ruckert C."/>
            <person name="Blombach B."/>
        </authorList>
    </citation>
    <scope>NUCLEOTIDE SEQUENCE [LARGE SCALE GENOMIC DNA]</scope>
    <source>
        <strain evidence="1 2">DSM 1083</strain>
    </source>
</reference>
<name>A0ABY8BRB0_AFICR</name>
<sequence>MAGDKRRDAGSTRAGYMAPPFVQCDKCGEMFDASAPENILKHWHHELRAPVRSPRELAERMAQRSRDKRFDPYIRETFRLPRLEARQKAEDFYRQWPKEGYDTMVESWAEEPGDIITFTMRRSRTSD</sequence>
<gene>
    <name evidence="1" type="ORF">AFIC_001028</name>
</gene>
<dbReference type="RefSeq" id="WP_275248078.1">
    <property type="nucleotide sequence ID" value="NZ_BAABDX010000001.1"/>
</dbReference>
<evidence type="ECO:0000313" key="1">
    <source>
        <dbReference type="EMBL" id="WEF52537.1"/>
    </source>
</evidence>